<dbReference type="KEGG" id="nct:NMSP_0851"/>
<name>A0A2Z2HTM4_9ARCH</name>
<reference evidence="1 2" key="1">
    <citation type="journal article" date="2017" name="Environ. Microbiol.">
        <title>Genome and epigenome of a novel marine Thaumarchaeota strain suggest viral infection, phosphorothioation DNA modification and multiple restriction systems.</title>
        <authorList>
            <person name="Ahlgren N.A."/>
            <person name="Chen Y."/>
            <person name="Needham D.M."/>
            <person name="Parada A.E."/>
            <person name="Sachdeva R."/>
            <person name="Trinh V."/>
            <person name="Chen T."/>
            <person name="Fuhrman J.A."/>
        </authorList>
    </citation>
    <scope>NUCLEOTIDE SEQUENCE [LARGE SCALE GENOMIC DNA]</scope>
    <source>
        <strain evidence="1 2">SPOT01</strain>
    </source>
</reference>
<proteinExistence type="predicted"/>
<evidence type="ECO:0000313" key="1">
    <source>
        <dbReference type="EMBL" id="ARS64470.1"/>
    </source>
</evidence>
<accession>A0A2Z2HTM4</accession>
<protein>
    <submittedName>
        <fullName evidence="1">Uncharacterized protein</fullName>
    </submittedName>
</protein>
<gene>
    <name evidence="1" type="ORF">NMSP_0851</name>
</gene>
<dbReference type="Proteomes" id="UP000249949">
    <property type="component" value="Chromosome"/>
</dbReference>
<dbReference type="AlphaFoldDB" id="A0A2Z2HTM4"/>
<evidence type="ECO:0000313" key="2">
    <source>
        <dbReference type="Proteomes" id="UP000249949"/>
    </source>
</evidence>
<keyword evidence="2" id="KW-1185">Reference proteome</keyword>
<sequence length="58" mass="7067">MFLSYMHCDDKRTLFVLKQEIEKTWDELKKIDFNSEGLINKLSEEIQEYFEYKNSPSN</sequence>
<dbReference type="EMBL" id="CP021324">
    <property type="protein sequence ID" value="ARS64470.1"/>
    <property type="molecule type" value="Genomic_DNA"/>
</dbReference>
<organism evidence="1 2">
    <name type="scientific">Candidatus Nitrosomarinus catalinensis</name>
    <dbReference type="NCBI Taxonomy" id="1898749"/>
    <lineage>
        <taxon>Archaea</taxon>
        <taxon>Nitrososphaerota</taxon>
        <taxon>Nitrososphaeria</taxon>
        <taxon>Nitrosopumilales</taxon>
        <taxon>Nitrosopumilaceae</taxon>
        <taxon>Candidatus Nitrosomarinus</taxon>
    </lineage>
</organism>